<dbReference type="CDD" id="cd06661">
    <property type="entry name" value="GGCT_like"/>
    <property type="match status" value="1"/>
</dbReference>
<accession>A0A4S1X391</accession>
<dbReference type="OrthoDB" id="9798388at2"/>
<dbReference type="EMBL" id="SRXT01000007">
    <property type="protein sequence ID" value="TGX50419.1"/>
    <property type="molecule type" value="Genomic_DNA"/>
</dbReference>
<dbReference type="RefSeq" id="WP_135965335.1">
    <property type="nucleotide sequence ID" value="NZ_SRXT01000007.1"/>
</dbReference>
<proteinExistence type="predicted"/>
<keyword evidence="3" id="KW-1185">Reference proteome</keyword>
<evidence type="ECO:0000313" key="2">
    <source>
        <dbReference type="EMBL" id="TGX50419.1"/>
    </source>
</evidence>
<dbReference type="Gene3D" id="3.10.490.10">
    <property type="entry name" value="Gamma-glutamyl cyclotransferase-like"/>
    <property type="match status" value="1"/>
</dbReference>
<dbReference type="SUPFAM" id="SSF110857">
    <property type="entry name" value="Gamma-glutamyl cyclotransferase-like"/>
    <property type="match status" value="1"/>
</dbReference>
<dbReference type="Proteomes" id="UP000306147">
    <property type="component" value="Unassembled WGS sequence"/>
</dbReference>
<dbReference type="InterPro" id="IPR009288">
    <property type="entry name" value="AIG2-like_dom"/>
</dbReference>
<organism evidence="2 3">
    <name type="scientific">Sphingomonas gei</name>
    <dbReference type="NCBI Taxonomy" id="1395960"/>
    <lineage>
        <taxon>Bacteria</taxon>
        <taxon>Pseudomonadati</taxon>
        <taxon>Pseudomonadota</taxon>
        <taxon>Alphaproteobacteria</taxon>
        <taxon>Sphingomonadales</taxon>
        <taxon>Sphingomonadaceae</taxon>
        <taxon>Sphingomonas</taxon>
    </lineage>
</organism>
<dbReference type="GO" id="GO:0016740">
    <property type="term" value="F:transferase activity"/>
    <property type="evidence" value="ECO:0007669"/>
    <property type="project" value="UniProtKB-KW"/>
</dbReference>
<comment type="caution">
    <text evidence="2">The sequence shown here is derived from an EMBL/GenBank/DDBJ whole genome shotgun (WGS) entry which is preliminary data.</text>
</comment>
<keyword evidence="2" id="KW-0808">Transferase</keyword>
<dbReference type="InterPro" id="IPR013024">
    <property type="entry name" value="GGCT-like"/>
</dbReference>
<reference evidence="2 3" key="1">
    <citation type="submission" date="2019-04" db="EMBL/GenBank/DDBJ databases">
        <title>Sphingomonas psychrotolerans sp. nov., isolated from soil in the Tianshan Mountains, Xinjiang, China.</title>
        <authorList>
            <person name="Luo Y."/>
            <person name="Sheng H."/>
        </authorList>
    </citation>
    <scope>NUCLEOTIDE SEQUENCE [LARGE SCALE GENOMIC DNA]</scope>
    <source>
        <strain evidence="2 3">ZFGT-11</strain>
    </source>
</reference>
<dbReference type="AlphaFoldDB" id="A0A4S1X391"/>
<sequence>MSTSAPDQFLFSYGTLQLDSVQLSQFGRLLESEDDVLAGYALVEVQIRDPEVLAASGIEIHLGLVLDSAAPPIPGKVFRLTPAELSAADIYESENYRREKVVLASGTRAWVYVKA</sequence>
<evidence type="ECO:0000259" key="1">
    <source>
        <dbReference type="Pfam" id="PF06094"/>
    </source>
</evidence>
<dbReference type="InterPro" id="IPR036568">
    <property type="entry name" value="GGCT-like_sf"/>
</dbReference>
<name>A0A4S1X391_9SPHN</name>
<gene>
    <name evidence="2" type="ORF">E5A73_18605</name>
</gene>
<evidence type="ECO:0000313" key="3">
    <source>
        <dbReference type="Proteomes" id="UP000306147"/>
    </source>
</evidence>
<dbReference type="Pfam" id="PF06094">
    <property type="entry name" value="GGACT"/>
    <property type="match status" value="1"/>
</dbReference>
<protein>
    <submittedName>
        <fullName evidence="2">Gamma-glutamylcyclotransferase</fullName>
    </submittedName>
</protein>
<feature type="domain" description="Gamma-glutamylcyclotransferase AIG2-like" evidence="1">
    <location>
        <begin position="10"/>
        <end position="114"/>
    </location>
</feature>